<dbReference type="RefSeq" id="WP_083243310.1">
    <property type="nucleotide sequence ID" value="NZ_MDER01000025.1"/>
</dbReference>
<organism evidence="6 7">
    <name type="scientific">Paenibacillus nuruki</name>
    <dbReference type="NCBI Taxonomy" id="1886670"/>
    <lineage>
        <taxon>Bacteria</taxon>
        <taxon>Bacillati</taxon>
        <taxon>Bacillota</taxon>
        <taxon>Bacilli</taxon>
        <taxon>Bacillales</taxon>
        <taxon>Paenibacillaceae</taxon>
        <taxon>Paenibacillus</taxon>
    </lineage>
</organism>
<keyword evidence="2 4" id="KW-0547">Nucleotide-binding</keyword>
<dbReference type="EMBL" id="MDER01000025">
    <property type="protein sequence ID" value="ODP30115.1"/>
    <property type="molecule type" value="Genomic_DNA"/>
</dbReference>
<evidence type="ECO:0000256" key="4">
    <source>
        <dbReference type="PROSITE-ProRule" id="PRU00409"/>
    </source>
</evidence>
<dbReference type="GO" id="GO:0004056">
    <property type="term" value="F:argininosuccinate lyase activity"/>
    <property type="evidence" value="ECO:0007669"/>
    <property type="project" value="UniProtKB-EC"/>
</dbReference>
<dbReference type="GO" id="GO:0046872">
    <property type="term" value="F:metal ion binding"/>
    <property type="evidence" value="ECO:0007669"/>
    <property type="project" value="InterPro"/>
</dbReference>
<dbReference type="Gene3D" id="3.30.470.20">
    <property type="entry name" value="ATP-grasp fold, B domain"/>
    <property type="match status" value="1"/>
</dbReference>
<sequence>MSKLIFIEANTTGTGMIALTRAVDWGLEPVLYTNNPDRYRGLEDIECEVYVCDTNDINELQQHISTKIGVTNICGVTTTSEFYLEQVAKLITFYQLPGNGIETIRYVRNKAQTRNVLKNAHILQPHFDVLHSEAELNEAIQRIGFPCVIKPTEDSGSNEVKLCTNIKTAQEQVRIILDHSFNKRGQAVPKEVLIEKYIEAPEYSVETISWQGRTTVIGVTQKSLEGLPFFVEAGHLFPAKLTDYQYQKITATVLHALQVVHFKNGAAHTEVKWTKEGCLIIEINGRLAGGMIPELIRLTTGIDMLEQHIYCAIDGPCLPNLHYKGTAGIRFLMSNVEGEFKELTGIDQLKYIHHIKESKVYIQLGETVVPPQNAYQRLGYIVAYSPTFDETVKALDQAIKKIEIKMK</sequence>
<keyword evidence="7" id="KW-1185">Reference proteome</keyword>
<feature type="domain" description="ATP-grasp" evidence="5">
    <location>
        <begin position="114"/>
        <end position="313"/>
    </location>
</feature>
<dbReference type="EC" id="4.3.2.1" evidence="6"/>
<dbReference type="STRING" id="1886670.PTI45_00568"/>
<dbReference type="Pfam" id="PF13535">
    <property type="entry name" value="ATP-grasp_4"/>
    <property type="match status" value="1"/>
</dbReference>
<keyword evidence="6" id="KW-0456">Lyase</keyword>
<reference evidence="6 7" key="1">
    <citation type="submission" date="2016-08" db="EMBL/GenBank/DDBJ databases">
        <title>Genome sequencing of Paenibacillus sp. TI45-13ar, isolated from Korean traditional nuruk.</title>
        <authorList>
            <person name="Kim S.-J."/>
        </authorList>
    </citation>
    <scope>NUCLEOTIDE SEQUENCE [LARGE SCALE GENOMIC DNA]</scope>
    <source>
        <strain evidence="6 7">TI45-13ar</strain>
    </source>
</reference>
<dbReference type="InterPro" id="IPR011761">
    <property type="entry name" value="ATP-grasp"/>
</dbReference>
<evidence type="ECO:0000256" key="3">
    <source>
        <dbReference type="ARBA" id="ARBA00022840"/>
    </source>
</evidence>
<comment type="caution">
    <text evidence="6">The sequence shown here is derived from an EMBL/GenBank/DDBJ whole genome shotgun (WGS) entry which is preliminary data.</text>
</comment>
<accession>A0A1E3LAB8</accession>
<proteinExistence type="predicted"/>
<dbReference type="GO" id="GO:0016874">
    <property type="term" value="F:ligase activity"/>
    <property type="evidence" value="ECO:0007669"/>
    <property type="project" value="UniProtKB-KW"/>
</dbReference>
<dbReference type="Proteomes" id="UP000094578">
    <property type="component" value="Unassembled WGS sequence"/>
</dbReference>
<dbReference type="PROSITE" id="PS50975">
    <property type="entry name" value="ATP_GRASP"/>
    <property type="match status" value="1"/>
</dbReference>
<dbReference type="PANTHER" id="PTHR43585:SF2">
    <property type="entry name" value="ATP-GRASP ENZYME FSQD"/>
    <property type="match status" value="1"/>
</dbReference>
<dbReference type="InterPro" id="IPR052032">
    <property type="entry name" value="ATP-dep_AA_Ligase"/>
</dbReference>
<name>A0A1E3LAB8_9BACL</name>
<dbReference type="PATRIC" id="fig|1886670.3.peg.587"/>
<keyword evidence="1" id="KW-0436">Ligase</keyword>
<dbReference type="GO" id="GO:0005524">
    <property type="term" value="F:ATP binding"/>
    <property type="evidence" value="ECO:0007669"/>
    <property type="project" value="UniProtKB-UniRule"/>
</dbReference>
<dbReference type="InterPro" id="IPR040570">
    <property type="entry name" value="LAL_C2"/>
</dbReference>
<dbReference type="PANTHER" id="PTHR43585">
    <property type="entry name" value="FUMIPYRROLE BIOSYNTHESIS PROTEIN C"/>
    <property type="match status" value="1"/>
</dbReference>
<evidence type="ECO:0000256" key="2">
    <source>
        <dbReference type="ARBA" id="ARBA00022741"/>
    </source>
</evidence>
<dbReference type="AlphaFoldDB" id="A0A1E3LAB8"/>
<keyword evidence="3 4" id="KW-0067">ATP-binding</keyword>
<gene>
    <name evidence="6" type="primary">argH</name>
    <name evidence="6" type="ORF">PTI45_00568</name>
</gene>
<evidence type="ECO:0000313" key="7">
    <source>
        <dbReference type="Proteomes" id="UP000094578"/>
    </source>
</evidence>
<dbReference type="Pfam" id="PF18603">
    <property type="entry name" value="LAL_C2"/>
    <property type="match status" value="1"/>
</dbReference>
<dbReference type="SUPFAM" id="SSF56059">
    <property type="entry name" value="Glutathione synthetase ATP-binding domain-like"/>
    <property type="match status" value="1"/>
</dbReference>
<evidence type="ECO:0000259" key="5">
    <source>
        <dbReference type="PROSITE" id="PS50975"/>
    </source>
</evidence>
<evidence type="ECO:0000256" key="1">
    <source>
        <dbReference type="ARBA" id="ARBA00022598"/>
    </source>
</evidence>
<evidence type="ECO:0000313" key="6">
    <source>
        <dbReference type="EMBL" id="ODP30115.1"/>
    </source>
</evidence>
<protein>
    <submittedName>
        <fullName evidence="6">Argininosuccinate lyase</fullName>
        <ecNumber evidence="6">4.3.2.1</ecNumber>
    </submittedName>
</protein>